<evidence type="ECO:0000313" key="1">
    <source>
        <dbReference type="EMBL" id="PSJ61348.1"/>
    </source>
</evidence>
<dbReference type="RefSeq" id="WP_106723776.1">
    <property type="nucleotide sequence ID" value="NZ_PXYL01000004.1"/>
</dbReference>
<protein>
    <submittedName>
        <fullName evidence="1">Uncharacterized protein</fullName>
    </submittedName>
</protein>
<evidence type="ECO:0000313" key="2">
    <source>
        <dbReference type="Proteomes" id="UP000240653"/>
    </source>
</evidence>
<dbReference type="Proteomes" id="UP000240653">
    <property type="component" value="Unassembled WGS sequence"/>
</dbReference>
<dbReference type="EMBL" id="PXYL01000004">
    <property type="protein sequence ID" value="PSJ61348.1"/>
    <property type="molecule type" value="Genomic_DNA"/>
</dbReference>
<name>A0A2P7SFT8_9HYPH</name>
<organism evidence="1 2">
    <name type="scientific">Pseudaminobacter soli</name>
    <name type="common">ex Li et al. 2025</name>
    <dbReference type="NCBI Taxonomy" id="1295366"/>
    <lineage>
        <taxon>Bacteria</taxon>
        <taxon>Pseudomonadati</taxon>
        <taxon>Pseudomonadota</taxon>
        <taxon>Alphaproteobacteria</taxon>
        <taxon>Hyphomicrobiales</taxon>
        <taxon>Phyllobacteriaceae</taxon>
        <taxon>Pseudaminobacter</taxon>
    </lineage>
</organism>
<proteinExistence type="predicted"/>
<dbReference type="AlphaFoldDB" id="A0A2P7SFT8"/>
<comment type="caution">
    <text evidence="1">The sequence shown here is derived from an EMBL/GenBank/DDBJ whole genome shotgun (WGS) entry which is preliminary data.</text>
</comment>
<keyword evidence="2" id="KW-1185">Reference proteome</keyword>
<sequence length="126" mass="14293">MASNFITMPPEDWFALAGTLRVSVSALQLARQFRDQARQAVPDEDWVVSFDWADTRRVREKGTNEWRDVGAGLDIAAYERWKISDTRIQSIDGVDIAFKVSPQVYERSAERLIGTDETAFSGPVLR</sequence>
<accession>A0A2P7SFT8</accession>
<dbReference type="OrthoDB" id="9925023at2"/>
<reference evidence="1 2" key="1">
    <citation type="submission" date="2018-03" db="EMBL/GenBank/DDBJ databases">
        <title>The draft genome of Mesorhizobium soli JCM 19897.</title>
        <authorList>
            <person name="Li L."/>
            <person name="Liu L."/>
            <person name="Liang L."/>
            <person name="Wang T."/>
            <person name="Zhang X."/>
        </authorList>
    </citation>
    <scope>NUCLEOTIDE SEQUENCE [LARGE SCALE GENOMIC DNA]</scope>
    <source>
        <strain evidence="1 2">JCM 19897</strain>
    </source>
</reference>
<gene>
    <name evidence="1" type="ORF">C7I85_09745</name>
</gene>